<dbReference type="OrthoDB" id="4968808at2759"/>
<organism evidence="2 3">
    <name type="scientific">Colletotrichum asianum</name>
    <dbReference type="NCBI Taxonomy" id="702518"/>
    <lineage>
        <taxon>Eukaryota</taxon>
        <taxon>Fungi</taxon>
        <taxon>Dikarya</taxon>
        <taxon>Ascomycota</taxon>
        <taxon>Pezizomycotina</taxon>
        <taxon>Sordariomycetes</taxon>
        <taxon>Hypocreomycetidae</taxon>
        <taxon>Glomerellales</taxon>
        <taxon>Glomerellaceae</taxon>
        <taxon>Colletotrichum</taxon>
        <taxon>Colletotrichum gloeosporioides species complex</taxon>
    </lineage>
</organism>
<evidence type="ECO:0000313" key="2">
    <source>
        <dbReference type="EMBL" id="KAF0322851.1"/>
    </source>
</evidence>
<dbReference type="Proteomes" id="UP000434172">
    <property type="component" value="Unassembled WGS sequence"/>
</dbReference>
<dbReference type="EMBL" id="WOWK01000057">
    <property type="protein sequence ID" value="KAF0322851.1"/>
    <property type="molecule type" value="Genomic_DNA"/>
</dbReference>
<dbReference type="AlphaFoldDB" id="A0A8H3WBU3"/>
<proteinExistence type="predicted"/>
<feature type="signal peptide" evidence="1">
    <location>
        <begin position="1"/>
        <end position="19"/>
    </location>
</feature>
<reference evidence="2 3" key="1">
    <citation type="submission" date="2019-12" db="EMBL/GenBank/DDBJ databases">
        <title>A genome sequence resource for the geographically widespread anthracnose pathogen Colletotrichum asianum.</title>
        <authorList>
            <person name="Meng Y."/>
        </authorList>
    </citation>
    <scope>NUCLEOTIDE SEQUENCE [LARGE SCALE GENOMIC DNA]</scope>
    <source>
        <strain evidence="2 3">ICMP 18580</strain>
    </source>
</reference>
<sequence length="180" mass="19284">MKTFNLLTTLLAGVSAVSAAALPSAIDAREVADGFYQVSTDDAGNTKTTFKPWDEVVTTSVRERSPLEKRREDCGPGSVSTGEADDANTCLINGFSGDNVYLEKNAWSYCVRGNVVSFICPYSQGYKGKADIKGTWSYVKGHCGPSKMGYAQVSNGIGDWTAGYATKDDHFCTADFKVGS</sequence>
<keyword evidence="1" id="KW-0732">Signal</keyword>
<evidence type="ECO:0008006" key="4">
    <source>
        <dbReference type="Google" id="ProtNLM"/>
    </source>
</evidence>
<evidence type="ECO:0000256" key="1">
    <source>
        <dbReference type="SAM" id="SignalP"/>
    </source>
</evidence>
<comment type="caution">
    <text evidence="2">The sequence shown here is derived from an EMBL/GenBank/DDBJ whole genome shotgun (WGS) entry which is preliminary data.</text>
</comment>
<gene>
    <name evidence="2" type="ORF">GQ607_009851</name>
</gene>
<keyword evidence="3" id="KW-1185">Reference proteome</keyword>
<evidence type="ECO:0000313" key="3">
    <source>
        <dbReference type="Proteomes" id="UP000434172"/>
    </source>
</evidence>
<protein>
    <recommendedName>
        <fullName evidence="4">Secreted protein</fullName>
    </recommendedName>
</protein>
<accession>A0A8H3WBU3</accession>
<name>A0A8H3WBU3_9PEZI</name>
<feature type="chain" id="PRO_5034525263" description="Secreted protein" evidence="1">
    <location>
        <begin position="20"/>
        <end position="180"/>
    </location>
</feature>